<gene>
    <name evidence="2" type="ORF">OH76DRAFT_696810</name>
</gene>
<dbReference type="PROSITE" id="PS51257">
    <property type="entry name" value="PROKAR_LIPOPROTEIN"/>
    <property type="match status" value="1"/>
</dbReference>
<reference evidence="2 3" key="1">
    <citation type="journal article" date="2018" name="Biotechnol. Biofuels">
        <title>Integrative visual omics of the white-rot fungus Polyporus brumalis exposes the biotechnological potential of its oxidative enzymes for delignifying raw plant biomass.</title>
        <authorList>
            <person name="Miyauchi S."/>
            <person name="Rancon A."/>
            <person name="Drula E."/>
            <person name="Hage H."/>
            <person name="Chaduli D."/>
            <person name="Favel A."/>
            <person name="Grisel S."/>
            <person name="Henrissat B."/>
            <person name="Herpoel-Gimbert I."/>
            <person name="Ruiz-Duenas F.J."/>
            <person name="Chevret D."/>
            <person name="Hainaut M."/>
            <person name="Lin J."/>
            <person name="Wang M."/>
            <person name="Pangilinan J."/>
            <person name="Lipzen A."/>
            <person name="Lesage-Meessen L."/>
            <person name="Navarro D."/>
            <person name="Riley R."/>
            <person name="Grigoriev I.V."/>
            <person name="Zhou S."/>
            <person name="Raouche S."/>
            <person name="Rosso M.N."/>
        </authorList>
    </citation>
    <scope>NUCLEOTIDE SEQUENCE [LARGE SCALE GENOMIC DNA]</scope>
    <source>
        <strain evidence="2 3">BRFM 1820</strain>
    </source>
</reference>
<feature type="region of interest" description="Disordered" evidence="1">
    <location>
        <begin position="153"/>
        <end position="176"/>
    </location>
</feature>
<dbReference type="AlphaFoldDB" id="A0A371D6C2"/>
<accession>A0A371D6C2</accession>
<feature type="compositionally biased region" description="Basic and acidic residues" evidence="1">
    <location>
        <begin position="81"/>
        <end position="92"/>
    </location>
</feature>
<organism evidence="2 3">
    <name type="scientific">Lentinus brumalis</name>
    <dbReference type="NCBI Taxonomy" id="2498619"/>
    <lineage>
        <taxon>Eukaryota</taxon>
        <taxon>Fungi</taxon>
        <taxon>Dikarya</taxon>
        <taxon>Basidiomycota</taxon>
        <taxon>Agaricomycotina</taxon>
        <taxon>Agaricomycetes</taxon>
        <taxon>Polyporales</taxon>
        <taxon>Polyporaceae</taxon>
        <taxon>Lentinus</taxon>
    </lineage>
</organism>
<dbReference type="EMBL" id="KZ857414">
    <property type="protein sequence ID" value="RDX48068.1"/>
    <property type="molecule type" value="Genomic_DNA"/>
</dbReference>
<feature type="compositionally biased region" description="Basic residues" evidence="1">
    <location>
        <begin position="63"/>
        <end position="73"/>
    </location>
</feature>
<feature type="region of interest" description="Disordered" evidence="1">
    <location>
        <begin position="1"/>
        <end position="92"/>
    </location>
</feature>
<feature type="compositionally biased region" description="Basic and acidic residues" evidence="1">
    <location>
        <begin position="46"/>
        <end position="61"/>
    </location>
</feature>
<feature type="compositionally biased region" description="Polar residues" evidence="1">
    <location>
        <begin position="8"/>
        <end position="41"/>
    </location>
</feature>
<name>A0A371D6C2_9APHY</name>
<evidence type="ECO:0000313" key="2">
    <source>
        <dbReference type="EMBL" id="RDX48068.1"/>
    </source>
</evidence>
<dbReference type="Proteomes" id="UP000256964">
    <property type="component" value="Unassembled WGS sequence"/>
</dbReference>
<keyword evidence="3" id="KW-1185">Reference proteome</keyword>
<evidence type="ECO:0000256" key="1">
    <source>
        <dbReference type="SAM" id="MobiDB-lite"/>
    </source>
</evidence>
<sequence length="194" mass="22020">MQKMTVPCSGTTQSSSTTVACPSLSTPKWTSHAQERTNNQDVLDVETGHKTREGTREDARPVRSPKSRGRRVYHGYQAHVQETRRKGTPQEHARAPIRLVPLDELYIAALTRVHENATLWFPEIEQVWAVTERMKGPTNKWIDDLTSTGRNHIEHDLGGTRGYPSRPSECTTQTRTDEPLNELEDTHELLTLLD</sequence>
<proteinExistence type="predicted"/>
<evidence type="ECO:0000313" key="3">
    <source>
        <dbReference type="Proteomes" id="UP000256964"/>
    </source>
</evidence>
<protein>
    <submittedName>
        <fullName evidence="2">Uncharacterized protein</fullName>
    </submittedName>
</protein>